<dbReference type="STRING" id="7574.A0A1S3I2S6"/>
<dbReference type="GeneID" id="106160498"/>
<dbReference type="PANTHER" id="PTHR12072:SF5">
    <property type="entry name" value="CWF19-LIKE PROTEIN 2"/>
    <property type="match status" value="1"/>
</dbReference>
<feature type="compositionally biased region" description="Basic and acidic residues" evidence="2">
    <location>
        <begin position="560"/>
        <end position="580"/>
    </location>
</feature>
<feature type="compositionally biased region" description="Basic and acidic residues" evidence="2">
    <location>
        <begin position="398"/>
        <end position="419"/>
    </location>
</feature>
<dbReference type="KEGG" id="lak:106160498"/>
<dbReference type="InterPro" id="IPR040194">
    <property type="entry name" value="Cwf19-like"/>
</dbReference>
<dbReference type="RefSeq" id="XP_013392570.1">
    <property type="nucleotide sequence ID" value="XM_013537116.1"/>
</dbReference>
<feature type="compositionally biased region" description="Basic and acidic residues" evidence="2">
    <location>
        <begin position="40"/>
        <end position="51"/>
    </location>
</feature>
<dbReference type="InterPro" id="IPR036265">
    <property type="entry name" value="HIT-like_sf"/>
</dbReference>
<reference evidence="6" key="1">
    <citation type="submission" date="2025-08" db="UniProtKB">
        <authorList>
            <consortium name="RefSeq"/>
        </authorList>
    </citation>
    <scope>IDENTIFICATION</scope>
    <source>
        <tissue evidence="6">Gonads</tissue>
    </source>
</reference>
<feature type="domain" description="Cwf19-like C-terminal" evidence="4">
    <location>
        <begin position="674"/>
        <end position="794"/>
    </location>
</feature>
<comment type="similarity">
    <text evidence="1">Belongs to the CWF19 family.</text>
</comment>
<gene>
    <name evidence="6" type="primary">LOC106160498</name>
</gene>
<dbReference type="SUPFAM" id="SSF54197">
    <property type="entry name" value="HIT-like"/>
    <property type="match status" value="1"/>
</dbReference>
<feature type="compositionally biased region" description="Basic and acidic residues" evidence="2">
    <location>
        <begin position="156"/>
        <end position="169"/>
    </location>
</feature>
<evidence type="ECO:0000256" key="2">
    <source>
        <dbReference type="SAM" id="MobiDB-lite"/>
    </source>
</evidence>
<dbReference type="FunCoup" id="A0A1S3I2S6">
    <property type="interactions" value="2294"/>
</dbReference>
<proteinExistence type="inferred from homology"/>
<keyword evidence="5" id="KW-1185">Reference proteome</keyword>
<dbReference type="PANTHER" id="PTHR12072">
    <property type="entry name" value="CWF19, CELL CYCLE CONTROL PROTEIN"/>
    <property type="match status" value="1"/>
</dbReference>
<feature type="domain" description="Cwf19-like protein C-terminal" evidence="3">
    <location>
        <begin position="803"/>
        <end position="897"/>
    </location>
</feature>
<dbReference type="InterPro" id="IPR006768">
    <property type="entry name" value="Cwf19-like_C_dom-1"/>
</dbReference>
<feature type="compositionally biased region" description="Basic and acidic residues" evidence="2">
    <location>
        <begin position="60"/>
        <end position="72"/>
    </location>
</feature>
<feature type="compositionally biased region" description="Basic and acidic residues" evidence="2">
    <location>
        <begin position="523"/>
        <end position="536"/>
    </location>
</feature>
<feature type="compositionally biased region" description="Basic and acidic residues" evidence="2">
    <location>
        <begin position="590"/>
        <end position="600"/>
    </location>
</feature>
<feature type="compositionally biased region" description="Basic and acidic residues" evidence="2">
    <location>
        <begin position="428"/>
        <end position="449"/>
    </location>
</feature>
<dbReference type="Pfam" id="PF04677">
    <property type="entry name" value="CwfJ_C_1"/>
    <property type="match status" value="1"/>
</dbReference>
<protein>
    <submittedName>
        <fullName evidence="6">CWF19-like protein 2</fullName>
    </submittedName>
</protein>
<feature type="compositionally biased region" description="Acidic residues" evidence="2">
    <location>
        <begin position="100"/>
        <end position="109"/>
    </location>
</feature>
<dbReference type="Proteomes" id="UP000085678">
    <property type="component" value="Unplaced"/>
</dbReference>
<dbReference type="AlphaFoldDB" id="A0A1S3I2S6"/>
<name>A0A1S3I2S6_LINAN</name>
<dbReference type="Gene3D" id="3.30.428.10">
    <property type="entry name" value="HIT-like"/>
    <property type="match status" value="1"/>
</dbReference>
<feature type="region of interest" description="Disordered" evidence="2">
    <location>
        <begin position="40"/>
        <end position="212"/>
    </location>
</feature>
<evidence type="ECO:0000259" key="3">
    <source>
        <dbReference type="Pfam" id="PF04676"/>
    </source>
</evidence>
<sequence>MAAPIAFESSWKKKAERENIRQAREKILEKAKNQYEREQLKKEQAKLRGEDTWMLPALSDRIDQEQKDLEKAKSKKTKKEKKKKHKKEKKKKKKKKEASDSDSDSDSDDEPKWIEKTAASSQLSLAVDSSTVKGPSLQRDNWMSEDFSFIPTTSREQLREQIKKEKEEQIPVSYLDQPGQHSRELNPYWKDGGTGLPEEAPEKTKKKTESAVTPVLGAGGVAWLKKAYQRCVEQAEEEGRPLEELVAERYGSLKKLQRMIAEAEKELEKSKRDEENNARDRETDRERDTYRDRDRDRYRDGNRDRDRDRERDRDRDRGGYRDRERDRERIRDRDRYKERRKSRSRSPYSRDSREAGSSRLKGRFMKPGDLNSRSNESERSLDRDRKRFLKPGESSSESNDRGGYRKSGESNWRKREFQKPGEGPSVVSEKDVSSKAPSWKKEKNQESKREKKRSPSPSESSSSSTSSSSESESEEEVPKEKSRSPPPPAPRIEILTEQQMNELGAKLLKAELMGNQELADQIKEKMEASRAAKELQARSGPVKSRGEEEGEEDNVVVLTRTDRSGMVRPIDERQHEPEGKGKRRKKQKMATHDKSGERERYFADDDKYDLKTLVKREKLGTAEDDKLMFARLAGRSIERTDDEYQIDDVFVGRANKVESEAKAEERERNISILENRRLAETMSRCQFCFDKVPKHLIIAIGIKVYLCLPNHQSLTTGHCQIVPMSHVSQATVLDEDVWSEIQIFRKGLTKMFEDRDEDAMFLETSMNLRRHPHVHIDCIPLPKETGDLAPIYFKKAIQEVGPEWAQNKKLVDLSQKDIRHAVPKGFPYFSVDFGLQGGFAHVIEDEQTFPSYFGQEIIGGMMDLEPRMWRKPFKENFEDQRKKVLEFANWWKPYDWTQRLKKNDDDDDDD</sequence>
<dbReference type="InterPro" id="IPR006767">
    <property type="entry name" value="Cwf19-like_C_dom-2"/>
</dbReference>
<dbReference type="GO" id="GO:0071014">
    <property type="term" value="C:post-mRNA release spliceosomal complex"/>
    <property type="evidence" value="ECO:0007669"/>
    <property type="project" value="TreeGrafter"/>
</dbReference>
<dbReference type="GO" id="GO:0000398">
    <property type="term" value="P:mRNA splicing, via spliceosome"/>
    <property type="evidence" value="ECO:0007669"/>
    <property type="project" value="TreeGrafter"/>
</dbReference>
<dbReference type="Pfam" id="PF04676">
    <property type="entry name" value="CwfJ_C_2"/>
    <property type="match status" value="1"/>
</dbReference>
<dbReference type="OrthoDB" id="2113965at2759"/>
<feature type="compositionally biased region" description="Low complexity" evidence="2">
    <location>
        <begin position="455"/>
        <end position="470"/>
    </location>
</feature>
<evidence type="ECO:0000256" key="1">
    <source>
        <dbReference type="ARBA" id="ARBA00006795"/>
    </source>
</evidence>
<evidence type="ECO:0000313" key="6">
    <source>
        <dbReference type="RefSeq" id="XP_013392570.1"/>
    </source>
</evidence>
<feature type="region of interest" description="Disordered" evidence="2">
    <location>
        <begin position="523"/>
        <end position="600"/>
    </location>
</feature>
<feature type="compositionally biased region" description="Basic and acidic residues" evidence="2">
    <location>
        <begin position="265"/>
        <end position="337"/>
    </location>
</feature>
<organism evidence="5 6">
    <name type="scientific">Lingula anatina</name>
    <name type="common">Brachiopod</name>
    <name type="synonym">Lingula unguis</name>
    <dbReference type="NCBI Taxonomy" id="7574"/>
    <lineage>
        <taxon>Eukaryota</taxon>
        <taxon>Metazoa</taxon>
        <taxon>Spiralia</taxon>
        <taxon>Lophotrochozoa</taxon>
        <taxon>Brachiopoda</taxon>
        <taxon>Linguliformea</taxon>
        <taxon>Lingulata</taxon>
        <taxon>Lingulida</taxon>
        <taxon>Linguloidea</taxon>
        <taxon>Lingulidae</taxon>
        <taxon>Lingula</taxon>
    </lineage>
</organism>
<feature type="region of interest" description="Disordered" evidence="2">
    <location>
        <begin position="265"/>
        <end position="498"/>
    </location>
</feature>
<feature type="compositionally biased region" description="Polar residues" evidence="2">
    <location>
        <begin position="118"/>
        <end position="141"/>
    </location>
</feature>
<evidence type="ECO:0000259" key="4">
    <source>
        <dbReference type="Pfam" id="PF04677"/>
    </source>
</evidence>
<evidence type="ECO:0000313" key="5">
    <source>
        <dbReference type="Proteomes" id="UP000085678"/>
    </source>
</evidence>
<dbReference type="InParanoid" id="A0A1S3I2S6"/>
<feature type="compositionally biased region" description="Basic and acidic residues" evidence="2">
    <location>
        <begin position="375"/>
        <end position="385"/>
    </location>
</feature>
<feature type="compositionally biased region" description="Basic residues" evidence="2">
    <location>
        <begin position="73"/>
        <end position="96"/>
    </location>
</feature>
<feature type="compositionally biased region" description="Basic and acidic residues" evidence="2">
    <location>
        <begin position="200"/>
        <end position="209"/>
    </location>
</feature>
<accession>A0A1S3I2S6</accession>